<evidence type="ECO:0000313" key="4">
    <source>
        <dbReference type="EMBL" id="EFQ23473.1"/>
    </source>
</evidence>
<keyword evidence="2" id="KW-0998">Cell outer membrane</keyword>
<dbReference type="AlphaFoldDB" id="E3CXA7"/>
<comment type="subcellular location">
    <subcellularLocation>
        <location evidence="1">Cell outer membrane</location>
    </subcellularLocation>
</comment>
<dbReference type="PROSITE" id="PS00409">
    <property type="entry name" value="PROKAR_NTER_METHYL"/>
    <property type="match status" value="1"/>
</dbReference>
<keyword evidence="5" id="KW-1185">Reference proteome</keyword>
<dbReference type="HOGENOM" id="CLU_1335208_0_0_0"/>
<dbReference type="EMBL" id="CM001022">
    <property type="protein sequence ID" value="EFQ23473.1"/>
    <property type="molecule type" value="Genomic_DNA"/>
</dbReference>
<dbReference type="RefSeq" id="WP_006300656.1">
    <property type="nucleotide sequence ID" value="NZ_CM001022.1"/>
</dbReference>
<dbReference type="STRING" id="584708.Apau_1046"/>
<reference evidence="4 5" key="1">
    <citation type="journal article" date="2010" name="Stand. Genomic Sci.">
        <title>Non-contiguous finished genome sequence of Aminomonas paucivorans type strain (GLU-3).</title>
        <authorList>
            <person name="Pitluck S."/>
            <person name="Yasawong M."/>
            <person name="Held B."/>
            <person name="Lapidus A."/>
            <person name="Nolan M."/>
            <person name="Copeland A."/>
            <person name="Lucas S."/>
            <person name="Del Rio T.G."/>
            <person name="Tice H."/>
            <person name="Cheng J.F."/>
            <person name="Chertkov O."/>
            <person name="Goodwin L."/>
            <person name="Tapia R."/>
            <person name="Han C."/>
            <person name="Liolios K."/>
            <person name="Ivanova N."/>
            <person name="Mavromatis K."/>
            <person name="Ovchinnikova G."/>
            <person name="Pati A."/>
            <person name="Chen A."/>
            <person name="Palaniappan K."/>
            <person name="Land M."/>
            <person name="Hauser L."/>
            <person name="Chang Y.J."/>
            <person name="Jeffries C.D."/>
            <person name="Pukall R."/>
            <person name="Spring S."/>
            <person name="Rohde M."/>
            <person name="Sikorski J."/>
            <person name="Goker M."/>
            <person name="Woyke T."/>
            <person name="Bristow J."/>
            <person name="Eisen J.A."/>
            <person name="Markowitz V."/>
            <person name="Hugenholtz P."/>
            <person name="Kyrpides N.C."/>
            <person name="Klenk H.P."/>
        </authorList>
    </citation>
    <scope>NUCLEOTIDE SEQUENCE [LARGE SCALE GENOMIC DNA]</scope>
    <source>
        <strain evidence="4 5">DSM 12260</strain>
    </source>
</reference>
<dbReference type="InterPro" id="IPR012902">
    <property type="entry name" value="N_methyl_site"/>
</dbReference>
<keyword evidence="3" id="KW-0812">Transmembrane</keyword>
<evidence type="ECO:0000256" key="3">
    <source>
        <dbReference type="SAM" id="Phobius"/>
    </source>
</evidence>
<dbReference type="Pfam" id="PF07963">
    <property type="entry name" value="N_methyl"/>
    <property type="match status" value="1"/>
</dbReference>
<sequence length="205" mass="22496">MRAPGGSRGFTLVEILLVVALVGLIATSALGPMIFLVEKLRAVRDDYGAERKVVAALESVVQDLRDGLPQASAPFRLVRRDALAGGPDDALLVWSLGPTRRGGILGTVVYTVVRQDLLHPVATGLYRWDLKVKAPTDVSLEGLKTEDARLVLPGVDSFRVEARQEKAWVQEAAGKLPQGVRITVTRWGRSYRHQDWLPVQEETKP</sequence>
<dbReference type="GO" id="GO:0009279">
    <property type="term" value="C:cell outer membrane"/>
    <property type="evidence" value="ECO:0007669"/>
    <property type="project" value="UniProtKB-SubCell"/>
</dbReference>
<protein>
    <recommendedName>
        <fullName evidence="6">Prepilin-type N-terminal cleavage/methylation domain-containing protein</fullName>
    </recommendedName>
</protein>
<dbReference type="PaxDb" id="584708-Apau_1046"/>
<feature type="transmembrane region" description="Helical" evidence="3">
    <location>
        <begin position="15"/>
        <end position="37"/>
    </location>
</feature>
<keyword evidence="3" id="KW-1133">Transmembrane helix</keyword>
<proteinExistence type="predicted"/>
<keyword evidence="3" id="KW-0472">Membrane</keyword>
<accession>E3CXA7</accession>
<evidence type="ECO:0000313" key="5">
    <source>
        <dbReference type="Proteomes" id="UP000005096"/>
    </source>
</evidence>
<dbReference type="eggNOG" id="ENOG50337V4">
    <property type="taxonomic scope" value="Bacteria"/>
</dbReference>
<dbReference type="OrthoDB" id="4694at2"/>
<dbReference type="NCBIfam" id="TIGR02532">
    <property type="entry name" value="IV_pilin_GFxxxE"/>
    <property type="match status" value="1"/>
</dbReference>
<organism evidence="4 5">
    <name type="scientific">Aminomonas paucivorans DSM 12260</name>
    <dbReference type="NCBI Taxonomy" id="584708"/>
    <lineage>
        <taxon>Bacteria</taxon>
        <taxon>Thermotogati</taxon>
        <taxon>Synergistota</taxon>
        <taxon>Synergistia</taxon>
        <taxon>Synergistales</taxon>
        <taxon>Synergistaceae</taxon>
        <taxon>Aminomonas</taxon>
    </lineage>
</organism>
<dbReference type="Proteomes" id="UP000005096">
    <property type="component" value="Chromosome"/>
</dbReference>
<evidence type="ECO:0000256" key="1">
    <source>
        <dbReference type="ARBA" id="ARBA00004442"/>
    </source>
</evidence>
<name>E3CXA7_9BACT</name>
<gene>
    <name evidence="4" type="ORF">Apau_1046</name>
</gene>
<evidence type="ECO:0008006" key="6">
    <source>
        <dbReference type="Google" id="ProtNLM"/>
    </source>
</evidence>
<evidence type="ECO:0000256" key="2">
    <source>
        <dbReference type="ARBA" id="ARBA00023237"/>
    </source>
</evidence>